<dbReference type="InterPro" id="IPR050553">
    <property type="entry name" value="Thioredoxin_ResA/DsbE_sf"/>
</dbReference>
<dbReference type="InterPro" id="IPR013766">
    <property type="entry name" value="Thioredoxin_domain"/>
</dbReference>
<proteinExistence type="predicted"/>
<gene>
    <name evidence="3" type="ORF">LZC95_02070</name>
</gene>
<accession>A0ABZ2KAC5</accession>
<dbReference type="InterPro" id="IPR013740">
    <property type="entry name" value="Redoxin"/>
</dbReference>
<name>A0ABZ2KAC5_9BACT</name>
<feature type="region of interest" description="Disordered" evidence="1">
    <location>
        <begin position="24"/>
        <end position="52"/>
    </location>
</feature>
<evidence type="ECO:0000259" key="2">
    <source>
        <dbReference type="PROSITE" id="PS51352"/>
    </source>
</evidence>
<evidence type="ECO:0000256" key="1">
    <source>
        <dbReference type="SAM" id="MobiDB-lite"/>
    </source>
</evidence>
<dbReference type="SUPFAM" id="SSF52833">
    <property type="entry name" value="Thioredoxin-like"/>
    <property type="match status" value="1"/>
</dbReference>
<dbReference type="InterPro" id="IPR036249">
    <property type="entry name" value="Thioredoxin-like_sf"/>
</dbReference>
<dbReference type="PANTHER" id="PTHR42852:SF13">
    <property type="entry name" value="PROTEIN DIPZ"/>
    <property type="match status" value="1"/>
</dbReference>
<dbReference type="Proteomes" id="UP001379533">
    <property type="component" value="Chromosome"/>
</dbReference>
<keyword evidence="4" id="KW-1185">Reference proteome</keyword>
<dbReference type="EMBL" id="CP089982">
    <property type="protein sequence ID" value="WXA95627.1"/>
    <property type="molecule type" value="Genomic_DNA"/>
</dbReference>
<dbReference type="PANTHER" id="PTHR42852">
    <property type="entry name" value="THIOL:DISULFIDE INTERCHANGE PROTEIN DSBE"/>
    <property type="match status" value="1"/>
</dbReference>
<feature type="domain" description="Thioredoxin" evidence="2">
    <location>
        <begin position="53"/>
        <end position="203"/>
    </location>
</feature>
<organism evidence="3 4">
    <name type="scientific">Pendulispora brunnea</name>
    <dbReference type="NCBI Taxonomy" id="2905690"/>
    <lineage>
        <taxon>Bacteria</taxon>
        <taxon>Pseudomonadati</taxon>
        <taxon>Myxococcota</taxon>
        <taxon>Myxococcia</taxon>
        <taxon>Myxococcales</taxon>
        <taxon>Sorangiineae</taxon>
        <taxon>Pendulisporaceae</taxon>
        <taxon>Pendulispora</taxon>
    </lineage>
</organism>
<evidence type="ECO:0000313" key="4">
    <source>
        <dbReference type="Proteomes" id="UP001379533"/>
    </source>
</evidence>
<dbReference type="Pfam" id="PF08534">
    <property type="entry name" value="Redoxin"/>
    <property type="match status" value="1"/>
</dbReference>
<dbReference type="RefSeq" id="WP_394846234.1">
    <property type="nucleotide sequence ID" value="NZ_CP089982.1"/>
</dbReference>
<dbReference type="PROSITE" id="PS51257">
    <property type="entry name" value="PROKAR_LIPOPROTEIN"/>
    <property type="match status" value="1"/>
</dbReference>
<dbReference type="PROSITE" id="PS51352">
    <property type="entry name" value="THIOREDOXIN_2"/>
    <property type="match status" value="1"/>
</dbReference>
<evidence type="ECO:0000313" key="3">
    <source>
        <dbReference type="EMBL" id="WXA95627.1"/>
    </source>
</evidence>
<reference evidence="3 4" key="1">
    <citation type="submission" date="2021-12" db="EMBL/GenBank/DDBJ databases">
        <title>Discovery of the Pendulisporaceae a myxobacterial family with distinct sporulation behavior and unique specialized metabolism.</title>
        <authorList>
            <person name="Garcia R."/>
            <person name="Popoff A."/>
            <person name="Bader C.D."/>
            <person name="Loehr J."/>
            <person name="Walesch S."/>
            <person name="Walt C."/>
            <person name="Boldt J."/>
            <person name="Bunk B."/>
            <person name="Haeckl F.J.F.P.J."/>
            <person name="Gunesch A.P."/>
            <person name="Birkelbach J."/>
            <person name="Nuebel U."/>
            <person name="Pietschmann T."/>
            <person name="Bach T."/>
            <person name="Mueller R."/>
        </authorList>
    </citation>
    <scope>NUCLEOTIDE SEQUENCE [LARGE SCALE GENOMIC DNA]</scope>
    <source>
        <strain evidence="3 4">MSr12523</strain>
    </source>
</reference>
<protein>
    <submittedName>
        <fullName evidence="3">Redoxin family protein</fullName>
    </submittedName>
</protein>
<dbReference type="Gene3D" id="3.40.30.10">
    <property type="entry name" value="Glutaredoxin"/>
    <property type="match status" value="1"/>
</dbReference>
<sequence length="209" mass="23191">MFERLTPIRVFACATLLACGCSRTPVPPPPPPQATTTTSASEPAREARTGVESLYGKPAPEWQPELWVNSPPLRLADLRGKVVLVRWWTAGCPYCSATAPALRQFDREYGSKGLVVVGMYHHKEDSPFEPSVYRDTSKRYGFTFPLAFDKDWRTLKSWMNGVDTGWTSVTFVLDKKGIVRHVHPGGQYLEGDAAHAKLKATIAQLLAES</sequence>